<dbReference type="AlphaFoldDB" id="A0AAF0Q553"/>
<dbReference type="EMBL" id="CP133613">
    <property type="protein sequence ID" value="WMV13579.1"/>
    <property type="molecule type" value="Genomic_DNA"/>
</dbReference>
<proteinExistence type="predicted"/>
<protein>
    <submittedName>
        <fullName evidence="1">Uncharacterized protein</fullName>
    </submittedName>
</protein>
<dbReference type="Proteomes" id="UP001234989">
    <property type="component" value="Chromosome 2"/>
</dbReference>
<evidence type="ECO:0000313" key="2">
    <source>
        <dbReference type="Proteomes" id="UP001234989"/>
    </source>
</evidence>
<organism evidence="1 2">
    <name type="scientific">Solanum verrucosum</name>
    <dbReference type="NCBI Taxonomy" id="315347"/>
    <lineage>
        <taxon>Eukaryota</taxon>
        <taxon>Viridiplantae</taxon>
        <taxon>Streptophyta</taxon>
        <taxon>Embryophyta</taxon>
        <taxon>Tracheophyta</taxon>
        <taxon>Spermatophyta</taxon>
        <taxon>Magnoliopsida</taxon>
        <taxon>eudicotyledons</taxon>
        <taxon>Gunneridae</taxon>
        <taxon>Pentapetalae</taxon>
        <taxon>asterids</taxon>
        <taxon>lamiids</taxon>
        <taxon>Solanales</taxon>
        <taxon>Solanaceae</taxon>
        <taxon>Solanoideae</taxon>
        <taxon>Solaneae</taxon>
        <taxon>Solanum</taxon>
    </lineage>
</organism>
<reference evidence="1" key="1">
    <citation type="submission" date="2023-08" db="EMBL/GenBank/DDBJ databases">
        <title>A de novo genome assembly of Solanum verrucosum Schlechtendal, a Mexican diploid species geographically isolated from the other diploid A-genome species in potato relatives.</title>
        <authorList>
            <person name="Hosaka K."/>
        </authorList>
    </citation>
    <scope>NUCLEOTIDE SEQUENCE</scope>
    <source>
        <tissue evidence="1">Young leaves</tissue>
    </source>
</reference>
<gene>
    <name evidence="1" type="ORF">MTR67_006964</name>
</gene>
<keyword evidence="2" id="KW-1185">Reference proteome</keyword>
<name>A0AAF0Q553_SOLVR</name>
<sequence length="215" mass="23597">MEHKGVEGTIGRSIRQWLYPTENLTMGASEPRPPPRLVVLTTDHGRPRGLALALWEPRVHKPTFSHYLPSPQGSSRPVVATMSHGATRGRQNSVLARLTKGGPHLRATSRLVMKTITVGRLVGLPSPLGSLARLRLSIQTLKALDVVPKVIIFEGGKNLTLNAVTNSSHEVIELRGNSASHLHASPINEKGNRLNRTDSWEMFLNENGQHTSMKL</sequence>
<accession>A0AAF0Q553</accession>
<evidence type="ECO:0000313" key="1">
    <source>
        <dbReference type="EMBL" id="WMV13579.1"/>
    </source>
</evidence>